<dbReference type="SMART" id="SM00702">
    <property type="entry name" value="P4Hc"/>
    <property type="match status" value="1"/>
</dbReference>
<reference evidence="9" key="1">
    <citation type="submission" date="2020-05" db="EMBL/GenBank/DDBJ databases">
        <authorList>
            <person name="Zhu T."/>
            <person name="Keshari N."/>
            <person name="Lu X."/>
        </authorList>
    </citation>
    <scope>NUCLEOTIDE SEQUENCE</scope>
    <source>
        <strain evidence="9">NK1-12</strain>
    </source>
</reference>
<evidence type="ECO:0000256" key="3">
    <source>
        <dbReference type="ARBA" id="ARBA00022896"/>
    </source>
</evidence>
<comment type="cofactor">
    <cofactor evidence="1 7">
        <name>L-ascorbate</name>
        <dbReference type="ChEBI" id="CHEBI:38290"/>
    </cofactor>
</comment>
<evidence type="ECO:0000256" key="6">
    <source>
        <dbReference type="ARBA" id="ARBA00023004"/>
    </source>
</evidence>
<dbReference type="InterPro" id="IPR006620">
    <property type="entry name" value="Pro_4_hyd_alph"/>
</dbReference>
<dbReference type="GO" id="GO:0006879">
    <property type="term" value="P:intracellular iron ion homeostasis"/>
    <property type="evidence" value="ECO:0007669"/>
    <property type="project" value="TreeGrafter"/>
</dbReference>
<dbReference type="GO" id="GO:0016706">
    <property type="term" value="F:2-oxoglutarate-dependent dioxygenase activity"/>
    <property type="evidence" value="ECO:0007669"/>
    <property type="project" value="UniProtKB-UniRule"/>
</dbReference>
<dbReference type="HAMAP" id="MF_00657">
    <property type="entry name" value="Hydroxyl_YbiX"/>
    <property type="match status" value="1"/>
</dbReference>
<dbReference type="RefSeq" id="WP_316431662.1">
    <property type="nucleotide sequence ID" value="NZ_CP053586.1"/>
</dbReference>
<proteinExistence type="inferred from homology"/>
<dbReference type="PANTHER" id="PTHR41536:SF1">
    <property type="entry name" value="PKHD-TYPE HYDROXYLASE YBIX"/>
    <property type="match status" value="1"/>
</dbReference>
<name>A0AA96WI31_9CYAN</name>
<dbReference type="GO" id="GO:0005506">
    <property type="term" value="F:iron ion binding"/>
    <property type="evidence" value="ECO:0007669"/>
    <property type="project" value="UniProtKB-UniRule"/>
</dbReference>
<dbReference type="Gene3D" id="4.10.860.20">
    <property type="entry name" value="Rabenosyn, Rab binding domain"/>
    <property type="match status" value="1"/>
</dbReference>
<feature type="domain" description="Fe2OG dioxygenase" evidence="8">
    <location>
        <begin position="78"/>
        <end position="174"/>
    </location>
</feature>
<dbReference type="AlphaFoldDB" id="A0AA96WI31"/>
<evidence type="ECO:0000256" key="1">
    <source>
        <dbReference type="ARBA" id="ARBA00001961"/>
    </source>
</evidence>
<protein>
    <submittedName>
        <fullName evidence="9">Fe2+-dependent dioxygenase</fullName>
    </submittedName>
</protein>
<dbReference type="Pfam" id="PF18331">
    <property type="entry name" value="PKHD_C"/>
    <property type="match status" value="1"/>
</dbReference>
<keyword evidence="2 7" id="KW-0479">Metal-binding</keyword>
<dbReference type="InterPro" id="IPR005123">
    <property type="entry name" value="Oxoglu/Fe-dep_dioxygenase_dom"/>
</dbReference>
<evidence type="ECO:0000259" key="8">
    <source>
        <dbReference type="PROSITE" id="PS51471"/>
    </source>
</evidence>
<evidence type="ECO:0000256" key="7">
    <source>
        <dbReference type="HAMAP-Rule" id="MF_00657"/>
    </source>
</evidence>
<feature type="binding site" evidence="7">
    <location>
        <position position="155"/>
    </location>
    <ligand>
        <name>Fe cation</name>
        <dbReference type="ChEBI" id="CHEBI:24875"/>
    </ligand>
</feature>
<dbReference type="GO" id="GO:0006974">
    <property type="term" value="P:DNA damage response"/>
    <property type="evidence" value="ECO:0007669"/>
    <property type="project" value="TreeGrafter"/>
</dbReference>
<dbReference type="NCBIfam" id="NF003974">
    <property type="entry name" value="PRK05467.1-3"/>
    <property type="match status" value="1"/>
</dbReference>
<evidence type="ECO:0000256" key="2">
    <source>
        <dbReference type="ARBA" id="ARBA00022723"/>
    </source>
</evidence>
<comment type="cofactor">
    <cofactor evidence="7">
        <name>Fe(2+)</name>
        <dbReference type="ChEBI" id="CHEBI:29033"/>
    </cofactor>
    <text evidence="7">Binds 1 Fe(2+) ion per subunit.</text>
</comment>
<dbReference type="InterPro" id="IPR041097">
    <property type="entry name" value="PKHD_C"/>
</dbReference>
<dbReference type="Pfam" id="PF13640">
    <property type="entry name" value="2OG-FeII_Oxy_3"/>
    <property type="match status" value="1"/>
</dbReference>
<gene>
    <name evidence="9" type="ORF">HJG54_23425</name>
</gene>
<dbReference type="PANTHER" id="PTHR41536">
    <property type="entry name" value="PKHD-TYPE HYDROXYLASE YBIX"/>
    <property type="match status" value="1"/>
</dbReference>
<dbReference type="InterPro" id="IPR044862">
    <property type="entry name" value="Pro_4_hyd_alph_FE2OG_OXY"/>
</dbReference>
<evidence type="ECO:0000256" key="5">
    <source>
        <dbReference type="ARBA" id="ARBA00023002"/>
    </source>
</evidence>
<dbReference type="PROSITE" id="PS51471">
    <property type="entry name" value="FE2OG_OXY"/>
    <property type="match status" value="1"/>
</dbReference>
<dbReference type="InterPro" id="IPR023550">
    <property type="entry name" value="PKHD_hydroxylase"/>
</dbReference>
<evidence type="ECO:0000313" key="9">
    <source>
        <dbReference type="EMBL" id="WNZ25509.1"/>
    </source>
</evidence>
<keyword evidence="5 7" id="KW-0560">Oxidoreductase</keyword>
<sequence length="222" mass="24676">MLLCIANVLTPDELNLIVSKLATAEFVDGKITAGWHARLVKHNTQMDASAPVGSEVKNLVMSALQRNALFQMAVRPKLIRPPLFSRYQVGMSYGSHVDNALMGDPLMRSDVSLTLFLSPSDTYDGGELVLETPQGEEEIKLDAGAMAVYPSSTLHRVEPVTRGTRLVAVTWIQSLVRDAHEREILFDLDTARQAIFDKYGKTPEFDLISKSHANLLRKWVDL</sequence>
<feature type="binding site" evidence="7">
    <location>
        <position position="98"/>
    </location>
    <ligand>
        <name>Fe cation</name>
        <dbReference type="ChEBI" id="CHEBI:24875"/>
    </ligand>
</feature>
<dbReference type="GO" id="GO:0031418">
    <property type="term" value="F:L-ascorbic acid binding"/>
    <property type="evidence" value="ECO:0007669"/>
    <property type="project" value="UniProtKB-KW"/>
</dbReference>
<feature type="binding site" evidence="7">
    <location>
        <position position="96"/>
    </location>
    <ligand>
        <name>Fe cation</name>
        <dbReference type="ChEBI" id="CHEBI:24875"/>
    </ligand>
</feature>
<accession>A0AA96WI31</accession>
<dbReference type="EMBL" id="CP053586">
    <property type="protein sequence ID" value="WNZ25509.1"/>
    <property type="molecule type" value="Genomic_DNA"/>
</dbReference>
<keyword evidence="6 7" id="KW-0408">Iron</keyword>
<evidence type="ECO:0000256" key="4">
    <source>
        <dbReference type="ARBA" id="ARBA00022964"/>
    </source>
</evidence>
<keyword evidence="3 7" id="KW-0847">Vitamin C</keyword>
<organism evidence="9">
    <name type="scientific">Leptolyngbya sp. NK1-12</name>
    <dbReference type="NCBI Taxonomy" id="2547451"/>
    <lineage>
        <taxon>Bacteria</taxon>
        <taxon>Bacillati</taxon>
        <taxon>Cyanobacteriota</taxon>
        <taxon>Cyanophyceae</taxon>
        <taxon>Leptolyngbyales</taxon>
        <taxon>Leptolyngbyaceae</taxon>
        <taxon>Leptolyngbya group</taxon>
        <taxon>Leptolyngbya</taxon>
    </lineage>
</organism>
<feature type="binding site" evidence="7">
    <location>
        <position position="165"/>
    </location>
    <ligand>
        <name>2-oxoglutarate</name>
        <dbReference type="ChEBI" id="CHEBI:16810"/>
    </ligand>
</feature>
<dbReference type="NCBIfam" id="NF003975">
    <property type="entry name" value="PRK05467.1-4"/>
    <property type="match status" value="1"/>
</dbReference>
<keyword evidence="4 7" id="KW-0223">Dioxygenase</keyword>
<dbReference type="Gene3D" id="2.60.120.620">
    <property type="entry name" value="q2cbj1_9rhob like domain"/>
    <property type="match status" value="1"/>
</dbReference>